<dbReference type="AlphaFoldDB" id="A0A8H6HC07"/>
<dbReference type="Proteomes" id="UP000521943">
    <property type="component" value="Unassembled WGS sequence"/>
</dbReference>
<reference evidence="2 3" key="1">
    <citation type="submission" date="2020-07" db="EMBL/GenBank/DDBJ databases">
        <title>Comparative genomics of pyrophilous fungi reveals a link between fire events and developmental genes.</title>
        <authorList>
            <consortium name="DOE Joint Genome Institute"/>
            <person name="Steindorff A.S."/>
            <person name="Carver A."/>
            <person name="Calhoun S."/>
            <person name="Stillman K."/>
            <person name="Liu H."/>
            <person name="Lipzen A."/>
            <person name="Pangilinan J."/>
            <person name="Labutti K."/>
            <person name="Bruns T.D."/>
            <person name="Grigoriev I.V."/>
        </authorList>
    </citation>
    <scope>NUCLEOTIDE SEQUENCE [LARGE SCALE GENOMIC DNA]</scope>
    <source>
        <strain evidence="2 3">CBS 144469</strain>
    </source>
</reference>
<evidence type="ECO:0008006" key="4">
    <source>
        <dbReference type="Google" id="ProtNLM"/>
    </source>
</evidence>
<feature type="signal peptide" evidence="1">
    <location>
        <begin position="1"/>
        <end position="36"/>
    </location>
</feature>
<gene>
    <name evidence="2" type="ORF">DFP72DRAFT_858988</name>
</gene>
<evidence type="ECO:0000313" key="3">
    <source>
        <dbReference type="Proteomes" id="UP000521943"/>
    </source>
</evidence>
<evidence type="ECO:0000256" key="1">
    <source>
        <dbReference type="SAM" id="SignalP"/>
    </source>
</evidence>
<dbReference type="EMBL" id="JACGCI010000147">
    <property type="protein sequence ID" value="KAF6743352.1"/>
    <property type="molecule type" value="Genomic_DNA"/>
</dbReference>
<keyword evidence="3" id="KW-1185">Reference proteome</keyword>
<sequence>MTSWSSYTITSTRALLHPVFLHLALFAAWVPPENQAVSTPGWTYNPSPQVYRTTQRIFSLLALRASQWEGISLSMTARAISALGGALTGKSLPLLEKLSIEIRGTGRPSRLDYFSSAPRLRHVEIKFCRIEIGNVVRDNLCLPWSQMLSYHEQAPPIPNSDDFYVILTTTPHLQSHICTLPLNPQLNFPAAPLGHKALTRLHLKFTSPDSSVLRRLTLPSLKDLSVTSFGIMTIFSDIASLIRRSSCQLQALAILPVCKTWHERSGELSQVLELCPNLTRLCVNSIPPKDTEILAEIDGSTLGSGPIVPALRQLTVCYTVMFPMDEDYAGFDDLARARERMFHDGHTANLLEMSVGMVHYSPFEDQVWAWVLGSLERFPFLYMPEMDQIRKWAEVLHAQLNRKWFDTRRKERGVVMPFLKALELRKTLREMEEFDFASGDVNLLYRGRIPILLELVTSLLPKMFPLNAIFGLSLQANNLYRRWKPLLVEHARVNRRWTAAGGRGIQYVAQRSKRRDNDALVWEMVVGTHPKARSRNEWLDIGIWPEV</sequence>
<organism evidence="2 3">
    <name type="scientific">Ephemerocybe angulata</name>
    <dbReference type="NCBI Taxonomy" id="980116"/>
    <lineage>
        <taxon>Eukaryota</taxon>
        <taxon>Fungi</taxon>
        <taxon>Dikarya</taxon>
        <taxon>Basidiomycota</taxon>
        <taxon>Agaricomycotina</taxon>
        <taxon>Agaricomycetes</taxon>
        <taxon>Agaricomycetidae</taxon>
        <taxon>Agaricales</taxon>
        <taxon>Agaricineae</taxon>
        <taxon>Psathyrellaceae</taxon>
        <taxon>Ephemerocybe</taxon>
    </lineage>
</organism>
<comment type="caution">
    <text evidence="2">The sequence shown here is derived from an EMBL/GenBank/DDBJ whole genome shotgun (WGS) entry which is preliminary data.</text>
</comment>
<keyword evidence="1" id="KW-0732">Signal</keyword>
<name>A0A8H6HC07_9AGAR</name>
<feature type="chain" id="PRO_5034319873" description="F-box domain-containing protein" evidence="1">
    <location>
        <begin position="37"/>
        <end position="547"/>
    </location>
</feature>
<evidence type="ECO:0000313" key="2">
    <source>
        <dbReference type="EMBL" id="KAF6743352.1"/>
    </source>
</evidence>
<proteinExistence type="predicted"/>
<protein>
    <recommendedName>
        <fullName evidence="4">F-box domain-containing protein</fullName>
    </recommendedName>
</protein>
<accession>A0A8H6HC07</accession>